<reference evidence="2" key="1">
    <citation type="submission" date="2016-10" db="EMBL/GenBank/DDBJ databases">
        <authorList>
            <person name="Varghese N."/>
        </authorList>
    </citation>
    <scope>NUCLEOTIDE SEQUENCE [LARGE SCALE GENOMIC DNA]</scope>
    <source>
        <strain evidence="2">DSM 17980</strain>
    </source>
</reference>
<dbReference type="RefSeq" id="WP_074955633.1">
    <property type="nucleotide sequence ID" value="NZ_FPBV01000023.1"/>
</dbReference>
<organism evidence="1 2">
    <name type="scientific">Alicyclobacillus macrosporangiidus</name>
    <dbReference type="NCBI Taxonomy" id="392015"/>
    <lineage>
        <taxon>Bacteria</taxon>
        <taxon>Bacillati</taxon>
        <taxon>Bacillota</taxon>
        <taxon>Bacilli</taxon>
        <taxon>Bacillales</taxon>
        <taxon>Alicyclobacillaceae</taxon>
        <taxon>Alicyclobacillus</taxon>
    </lineage>
</organism>
<dbReference type="Proteomes" id="UP000183508">
    <property type="component" value="Unassembled WGS sequence"/>
</dbReference>
<name>A0A1I7L2M0_9BACL</name>
<evidence type="ECO:0000313" key="1">
    <source>
        <dbReference type="EMBL" id="SFV03937.1"/>
    </source>
</evidence>
<proteinExistence type="predicted"/>
<dbReference type="AlphaFoldDB" id="A0A1I7L2M0"/>
<evidence type="ECO:0000313" key="2">
    <source>
        <dbReference type="Proteomes" id="UP000183508"/>
    </source>
</evidence>
<accession>A0A1I7L2M0</accession>
<dbReference type="EMBL" id="FPBV01000023">
    <property type="protein sequence ID" value="SFV03937.1"/>
    <property type="molecule type" value="Genomic_DNA"/>
</dbReference>
<sequence length="269" mass="30910">MYVREIEALKALPVSAKHIYTTIHCLERFDNDTGTAPFSVTLLAEVSHLAPNTVRAACHVLQSAGLLLVQGNEAALPLYAECRAIEASYTYIPSIALDGLARYVRAALPAYYDFALQLFNQLRVPDADPHYTYATLTRTYRLGSRRSRIRKYLGYLRDAIVAFPGKNRDVLHFRYEKDAHMRDSERNEWLLKREMKEILRPAVPTYLNAVVARMWDYIKLKRLQGELARRVAREFVTSIADLREPVRKPVAFVIAFLRRLDLSFYLDAA</sequence>
<gene>
    <name evidence="1" type="ORF">SAMN05421543_12362</name>
</gene>
<keyword evidence="2" id="KW-1185">Reference proteome</keyword>
<protein>
    <submittedName>
        <fullName evidence="1">Uncharacterized protein</fullName>
    </submittedName>
</protein>